<name>A0ABP0UE34_9BRYO</name>
<dbReference type="Pfam" id="PF08571">
    <property type="entry name" value="Yos1"/>
    <property type="match status" value="1"/>
</dbReference>
<evidence type="ECO:0000256" key="3">
    <source>
        <dbReference type="ARBA" id="ARBA00022692"/>
    </source>
</evidence>
<reference evidence="9" key="1">
    <citation type="submission" date="2024-02" db="EMBL/GenBank/DDBJ databases">
        <authorList>
            <consortium name="ELIXIR-Norway"/>
            <consortium name="Elixir Norway"/>
        </authorList>
    </citation>
    <scope>NUCLEOTIDE SEQUENCE</scope>
</reference>
<dbReference type="EMBL" id="OZ019894">
    <property type="protein sequence ID" value="CAK9216203.1"/>
    <property type="molecule type" value="Genomic_DNA"/>
</dbReference>
<dbReference type="InterPro" id="IPR013880">
    <property type="entry name" value="Yos1"/>
</dbReference>
<evidence type="ECO:0000256" key="8">
    <source>
        <dbReference type="SAM" id="SignalP"/>
    </source>
</evidence>
<feature type="chain" id="PRO_5045432848" description="Immediate early response 3-interacting protein 1" evidence="8">
    <location>
        <begin position="19"/>
        <end position="77"/>
    </location>
</feature>
<organism evidence="9 10">
    <name type="scientific">Sphagnum troendelagicum</name>
    <dbReference type="NCBI Taxonomy" id="128251"/>
    <lineage>
        <taxon>Eukaryota</taxon>
        <taxon>Viridiplantae</taxon>
        <taxon>Streptophyta</taxon>
        <taxon>Embryophyta</taxon>
        <taxon>Bryophyta</taxon>
        <taxon>Sphagnophytina</taxon>
        <taxon>Sphagnopsida</taxon>
        <taxon>Sphagnales</taxon>
        <taxon>Sphagnaceae</taxon>
        <taxon>Sphagnum</taxon>
    </lineage>
</organism>
<keyword evidence="8" id="KW-0732">Signal</keyword>
<evidence type="ECO:0000256" key="2">
    <source>
        <dbReference type="ARBA" id="ARBA00022448"/>
    </source>
</evidence>
<evidence type="ECO:0000256" key="1">
    <source>
        <dbReference type="ARBA" id="ARBA00004370"/>
    </source>
</evidence>
<sequence>MTLWQLLEAILMITNALAILNEDRFLAPNGWGFGEMGSGRVTTIKGQIVGLLHAVQYLRVPLVALNSIVIVMKVLFG</sequence>
<dbReference type="PANTHER" id="PTHR15858">
    <property type="entry name" value="IMMEDIATE EARLY RESPONSE 3-INTERACTING PROTEIN 1"/>
    <property type="match status" value="1"/>
</dbReference>
<evidence type="ECO:0000256" key="5">
    <source>
        <dbReference type="ARBA" id="ARBA00022989"/>
    </source>
</evidence>
<gene>
    <name evidence="9" type="ORF">CSSPTR1EN2_LOCUS13352</name>
</gene>
<protein>
    <recommendedName>
        <fullName evidence="11">Immediate early response 3-interacting protein 1</fullName>
    </recommendedName>
</protein>
<keyword evidence="2" id="KW-0813">Transport</keyword>
<evidence type="ECO:0000313" key="10">
    <source>
        <dbReference type="Proteomes" id="UP001497512"/>
    </source>
</evidence>
<dbReference type="PANTHER" id="PTHR15858:SF0">
    <property type="entry name" value="IMMEDIATE EARLY RESPONSE 3-INTERACTING PROTEIN 1"/>
    <property type="match status" value="1"/>
</dbReference>
<keyword evidence="4" id="KW-0653">Protein transport</keyword>
<evidence type="ECO:0000256" key="4">
    <source>
        <dbReference type="ARBA" id="ARBA00022927"/>
    </source>
</evidence>
<dbReference type="Proteomes" id="UP001497512">
    <property type="component" value="Chromosome 2"/>
</dbReference>
<comment type="similarity">
    <text evidence="7">Belongs to the YOS1 family.</text>
</comment>
<evidence type="ECO:0000313" key="9">
    <source>
        <dbReference type="EMBL" id="CAK9216203.1"/>
    </source>
</evidence>
<comment type="subcellular location">
    <subcellularLocation>
        <location evidence="1">Membrane</location>
    </subcellularLocation>
</comment>
<keyword evidence="10" id="KW-1185">Reference proteome</keyword>
<accession>A0ABP0UE34</accession>
<evidence type="ECO:0000256" key="7">
    <source>
        <dbReference type="ARBA" id="ARBA00024203"/>
    </source>
</evidence>
<feature type="signal peptide" evidence="8">
    <location>
        <begin position="1"/>
        <end position="18"/>
    </location>
</feature>
<keyword evidence="3" id="KW-0812">Transmembrane</keyword>
<evidence type="ECO:0008006" key="11">
    <source>
        <dbReference type="Google" id="ProtNLM"/>
    </source>
</evidence>
<proteinExistence type="inferred from homology"/>
<evidence type="ECO:0000256" key="6">
    <source>
        <dbReference type="ARBA" id="ARBA00023136"/>
    </source>
</evidence>
<keyword evidence="5" id="KW-1133">Transmembrane helix</keyword>
<keyword evidence="6" id="KW-0472">Membrane</keyword>